<keyword evidence="3" id="KW-1185">Reference proteome</keyword>
<sequence length="88" mass="9492">MSLGNDPSRFRTEEDVLAAERVAEARQARYELSRDGPAPSTEAVLREMGRDADGYEVAEGPDEFVPASVAARRALEQDGADGRGGGRR</sequence>
<proteinExistence type="predicted"/>
<dbReference type="OrthoDB" id="383222at2157"/>
<evidence type="ECO:0000313" key="2">
    <source>
        <dbReference type="EMBL" id="GGJ17589.1"/>
    </source>
</evidence>
<protein>
    <submittedName>
        <fullName evidence="2">Uncharacterized protein</fullName>
    </submittedName>
</protein>
<reference evidence="2" key="2">
    <citation type="submission" date="2020-09" db="EMBL/GenBank/DDBJ databases">
        <authorList>
            <person name="Sun Q."/>
            <person name="Ohkuma M."/>
        </authorList>
    </citation>
    <scope>NUCLEOTIDE SEQUENCE</scope>
    <source>
        <strain evidence="2">JCM 14359</strain>
    </source>
</reference>
<dbReference type="RefSeq" id="WP_188788755.1">
    <property type="nucleotide sequence ID" value="NZ_BMOC01000036.1"/>
</dbReference>
<reference evidence="2" key="1">
    <citation type="journal article" date="2014" name="Int. J. Syst. Evol. Microbiol.">
        <title>Complete genome sequence of Corynebacterium casei LMG S-19264T (=DSM 44701T), isolated from a smear-ripened cheese.</title>
        <authorList>
            <consortium name="US DOE Joint Genome Institute (JGI-PGF)"/>
            <person name="Walter F."/>
            <person name="Albersmeier A."/>
            <person name="Kalinowski J."/>
            <person name="Ruckert C."/>
        </authorList>
    </citation>
    <scope>NUCLEOTIDE SEQUENCE</scope>
    <source>
        <strain evidence="2">JCM 14359</strain>
    </source>
</reference>
<evidence type="ECO:0000313" key="3">
    <source>
        <dbReference type="Proteomes" id="UP000653099"/>
    </source>
</evidence>
<name>A0A830EWI9_9EURY</name>
<feature type="region of interest" description="Disordered" evidence="1">
    <location>
        <begin position="46"/>
        <end position="88"/>
    </location>
</feature>
<evidence type="ECO:0000256" key="1">
    <source>
        <dbReference type="SAM" id="MobiDB-lite"/>
    </source>
</evidence>
<gene>
    <name evidence="2" type="ORF">GCM10008995_29210</name>
</gene>
<dbReference type="AlphaFoldDB" id="A0A830EWI9"/>
<organism evidence="2 3">
    <name type="scientific">Halobellus salinus</name>
    <dbReference type="NCBI Taxonomy" id="931585"/>
    <lineage>
        <taxon>Archaea</taxon>
        <taxon>Methanobacteriati</taxon>
        <taxon>Methanobacteriota</taxon>
        <taxon>Stenosarchaea group</taxon>
        <taxon>Halobacteria</taxon>
        <taxon>Halobacteriales</taxon>
        <taxon>Haloferacaceae</taxon>
        <taxon>Halobellus</taxon>
    </lineage>
</organism>
<comment type="caution">
    <text evidence="2">The sequence shown here is derived from an EMBL/GenBank/DDBJ whole genome shotgun (WGS) entry which is preliminary data.</text>
</comment>
<dbReference type="EMBL" id="BMOC01000036">
    <property type="protein sequence ID" value="GGJ17589.1"/>
    <property type="molecule type" value="Genomic_DNA"/>
</dbReference>
<accession>A0A830EWI9</accession>
<dbReference type="Proteomes" id="UP000653099">
    <property type="component" value="Unassembled WGS sequence"/>
</dbReference>